<comment type="caution">
    <text evidence="3">The sequence shown here is derived from an EMBL/GenBank/DDBJ whole genome shotgun (WGS) entry which is preliminary data.</text>
</comment>
<sequence>MDVDTAMKTALFHAPSDRRTEPPSLSPSPLCLHYAILSPRGRSLSGRTASRRHARGCRGLAVPSGGVRWTRSAACVCTGVGEQGRARCDARRPVRLMLRRVTIPLCISCVRSSSIGALTSQQQTMHYTFCAECPLPAKALFCSALVAKPTDAVHETGEQEMSTTPRLGVCVYIYICIYIYIYIYMHMAAALGFLETDLDMMIDVTSQTLTNP</sequence>
<feature type="transmembrane region" description="Helical" evidence="2">
    <location>
        <begin position="171"/>
        <end position="194"/>
    </location>
</feature>
<reference evidence="3 4" key="1">
    <citation type="journal article" date="2005" name="Science">
        <title>The genome sequence of Trypanosoma cruzi, etiologic agent of Chagas disease.</title>
        <authorList>
            <person name="El-Sayed N.M."/>
            <person name="Myler P.J."/>
            <person name="Bartholomeu D.C."/>
            <person name="Nilsson D."/>
            <person name="Aggarwal G."/>
            <person name="Tran A.N."/>
            <person name="Ghedin E."/>
            <person name="Worthey E.A."/>
            <person name="Delcher A.L."/>
            <person name="Blandin G."/>
            <person name="Westenberger S.J."/>
            <person name="Caler E."/>
            <person name="Cerqueira G.C."/>
            <person name="Branche C."/>
            <person name="Haas B."/>
            <person name="Anupama A."/>
            <person name="Arner E."/>
            <person name="Aslund L."/>
            <person name="Attipoe P."/>
            <person name="Bontempi E."/>
            <person name="Bringaud F."/>
            <person name="Burton P."/>
            <person name="Cadag E."/>
            <person name="Campbell D.A."/>
            <person name="Carrington M."/>
            <person name="Crabtree J."/>
            <person name="Darban H."/>
            <person name="da Silveira J.F."/>
            <person name="de Jong P."/>
            <person name="Edwards K."/>
            <person name="Englund P.T."/>
            <person name="Fazelina G."/>
            <person name="Feldblyum T."/>
            <person name="Ferella M."/>
            <person name="Frasch A.C."/>
            <person name="Gull K."/>
            <person name="Horn D."/>
            <person name="Hou L."/>
            <person name="Huang Y."/>
            <person name="Kindlund E."/>
            <person name="Klingbeil M."/>
            <person name="Kluge S."/>
            <person name="Koo H."/>
            <person name="Lacerda D."/>
            <person name="Levin M.J."/>
            <person name="Lorenzi H."/>
            <person name="Louie T."/>
            <person name="Machado C.R."/>
            <person name="McCulloch R."/>
            <person name="McKenna A."/>
            <person name="Mizuno Y."/>
            <person name="Mottram J.C."/>
            <person name="Nelson S."/>
            <person name="Ochaya S."/>
            <person name="Osoegawa K."/>
            <person name="Pai G."/>
            <person name="Parsons M."/>
            <person name="Pentony M."/>
            <person name="Pettersson U."/>
            <person name="Pop M."/>
            <person name="Ramirez J.L."/>
            <person name="Rinta J."/>
            <person name="Robertson L."/>
            <person name="Salzberg S.L."/>
            <person name="Sanchez D.O."/>
            <person name="Seyler A."/>
            <person name="Sharma R."/>
            <person name="Shetty J."/>
            <person name="Simpson A.J."/>
            <person name="Sisk E."/>
            <person name="Tammi M.T."/>
            <person name="Tarleton R."/>
            <person name="Teixeira S."/>
            <person name="Van Aken S."/>
            <person name="Vogt C."/>
            <person name="Ward P.N."/>
            <person name="Wickstead B."/>
            <person name="Wortman J."/>
            <person name="White O."/>
            <person name="Fraser C.M."/>
            <person name="Stuart K.D."/>
            <person name="Andersson B."/>
        </authorList>
    </citation>
    <scope>NUCLEOTIDE SEQUENCE [LARGE SCALE GENOMIC DNA]</scope>
    <source>
        <strain evidence="3 4">CL Brener</strain>
    </source>
</reference>
<dbReference type="RefSeq" id="XP_804785.1">
    <property type="nucleotide sequence ID" value="XM_799692.1"/>
</dbReference>
<dbReference type="PaxDb" id="353153-Q4CRN0"/>
<dbReference type="Proteomes" id="UP000002296">
    <property type="component" value="Unassembled WGS sequence"/>
</dbReference>
<proteinExistence type="predicted"/>
<keyword evidence="2" id="KW-1133">Transmembrane helix</keyword>
<feature type="region of interest" description="Disordered" evidence="1">
    <location>
        <begin position="1"/>
        <end position="26"/>
    </location>
</feature>
<evidence type="ECO:0000256" key="2">
    <source>
        <dbReference type="SAM" id="Phobius"/>
    </source>
</evidence>
<evidence type="ECO:0000313" key="3">
    <source>
        <dbReference type="EMBL" id="EAN82934.1"/>
    </source>
</evidence>
<keyword evidence="2" id="KW-0472">Membrane</keyword>
<dbReference type="InParanoid" id="Q4CRN0"/>
<evidence type="ECO:0000256" key="1">
    <source>
        <dbReference type="SAM" id="MobiDB-lite"/>
    </source>
</evidence>
<accession>Q4CRN0</accession>
<dbReference type="EMBL" id="AAHK01002252">
    <property type="protein sequence ID" value="EAN82934.1"/>
    <property type="molecule type" value="Genomic_DNA"/>
</dbReference>
<dbReference type="GeneID" id="3534339"/>
<evidence type="ECO:0000313" key="4">
    <source>
        <dbReference type="Proteomes" id="UP000002296"/>
    </source>
</evidence>
<keyword evidence="2" id="KW-0812">Transmembrane</keyword>
<protein>
    <submittedName>
        <fullName evidence="3">Uncharacterized protein</fullName>
    </submittedName>
</protein>
<keyword evidence="4" id="KW-1185">Reference proteome</keyword>
<name>Q4CRN0_TRYCC</name>
<dbReference type="AlphaFoldDB" id="Q4CRN0"/>
<gene>
    <name evidence="3" type="ORF">Tc00.1047053508439.40</name>
</gene>
<organism evidence="3 4">
    <name type="scientific">Trypanosoma cruzi (strain CL Brener)</name>
    <dbReference type="NCBI Taxonomy" id="353153"/>
    <lineage>
        <taxon>Eukaryota</taxon>
        <taxon>Discoba</taxon>
        <taxon>Euglenozoa</taxon>
        <taxon>Kinetoplastea</taxon>
        <taxon>Metakinetoplastina</taxon>
        <taxon>Trypanosomatida</taxon>
        <taxon>Trypanosomatidae</taxon>
        <taxon>Trypanosoma</taxon>
        <taxon>Schizotrypanum</taxon>
    </lineage>
</organism>
<dbReference type="KEGG" id="tcr:508439.40"/>